<organism evidence="1 2">
    <name type="scientific">Melastoma candidum</name>
    <dbReference type="NCBI Taxonomy" id="119954"/>
    <lineage>
        <taxon>Eukaryota</taxon>
        <taxon>Viridiplantae</taxon>
        <taxon>Streptophyta</taxon>
        <taxon>Embryophyta</taxon>
        <taxon>Tracheophyta</taxon>
        <taxon>Spermatophyta</taxon>
        <taxon>Magnoliopsida</taxon>
        <taxon>eudicotyledons</taxon>
        <taxon>Gunneridae</taxon>
        <taxon>Pentapetalae</taxon>
        <taxon>rosids</taxon>
        <taxon>malvids</taxon>
        <taxon>Myrtales</taxon>
        <taxon>Melastomataceae</taxon>
        <taxon>Melastomatoideae</taxon>
        <taxon>Melastomateae</taxon>
        <taxon>Melastoma</taxon>
    </lineage>
</organism>
<comment type="caution">
    <text evidence="1">The sequence shown here is derived from an EMBL/GenBank/DDBJ whole genome shotgun (WGS) entry which is preliminary data.</text>
</comment>
<accession>A0ACB9KZK8</accession>
<dbReference type="EMBL" id="CM042891">
    <property type="protein sequence ID" value="KAI4302877.1"/>
    <property type="molecule type" value="Genomic_DNA"/>
</dbReference>
<evidence type="ECO:0000313" key="1">
    <source>
        <dbReference type="EMBL" id="KAI4302877.1"/>
    </source>
</evidence>
<name>A0ACB9KZK8_9MYRT</name>
<dbReference type="Proteomes" id="UP001057402">
    <property type="component" value="Chromosome 12"/>
</dbReference>
<sequence>MKTGKSYLCCLLFAFHLFCFASLVFGKHRMGQEEVLHDLFKFKFTDRVDTNRVDGQMDDLEEFESVQANVYSHMGLKEADRILKFPRQPIVDFSHFGGYVTVSQSAGRALYYYFTEAPENKESLPLLLWLNGGPGCSSLAYGAMQELGPFRVYSDGKTLFRNRYSWNNAANLLFLESPAGVGFSYSNTSSDYKNSGDKKTAMDNYVFLLNWLERFPEYKEREFYISGESYAGHYVPQLAHLIVHYNKKAGKTIINLKGVIMGNAVINQETDDRGMFEYFAGHALIPGDVNDKIQRLCNFSANELSGKCESTLQEAFDDIGNLNIYNIYGPLCMDGNLTVRPKKASVKNIDPCLTYYVYAYLNLPEVQKAIHANVTNIKLFDWEPCSDVINWNDYAITTIPILWELMDSDVRVWMYSGDIDGRVPFTSTLASLGTMKMETKALWRPWFHEGEVGGYIQAFKGDLTFVTVRGAGHMVPSNQPGRALSLISHFLTRTPLPDKP</sequence>
<evidence type="ECO:0000313" key="2">
    <source>
        <dbReference type="Proteomes" id="UP001057402"/>
    </source>
</evidence>
<proteinExistence type="predicted"/>
<reference evidence="2" key="1">
    <citation type="journal article" date="2023" name="Front. Plant Sci.">
        <title>Chromosomal-level genome assembly of Melastoma candidum provides insights into trichome evolution.</title>
        <authorList>
            <person name="Zhong Y."/>
            <person name="Wu W."/>
            <person name="Sun C."/>
            <person name="Zou P."/>
            <person name="Liu Y."/>
            <person name="Dai S."/>
            <person name="Zhou R."/>
        </authorList>
    </citation>
    <scope>NUCLEOTIDE SEQUENCE [LARGE SCALE GENOMIC DNA]</scope>
</reference>
<protein>
    <submittedName>
        <fullName evidence="1">Uncharacterized protein</fullName>
    </submittedName>
</protein>
<keyword evidence="2" id="KW-1185">Reference proteome</keyword>
<gene>
    <name evidence="1" type="ORF">MLD38_038575</name>
</gene>